<proteinExistence type="predicted"/>
<dbReference type="RefSeq" id="WP_086621255.1">
    <property type="nucleotide sequence ID" value="NZ_CP021358.1"/>
</dbReference>
<dbReference type="KEGG" id="kma:B9H00_08970"/>
<evidence type="ECO:0000313" key="2">
    <source>
        <dbReference type="Proteomes" id="UP000194457"/>
    </source>
</evidence>
<protein>
    <submittedName>
        <fullName evidence="1">Uncharacterized protein</fullName>
    </submittedName>
</protein>
<dbReference type="AlphaFoldDB" id="A0A240UNW2"/>
<organism evidence="1 2">
    <name type="scientific">Kushneria marisflavi</name>
    <dbReference type="NCBI Taxonomy" id="157779"/>
    <lineage>
        <taxon>Bacteria</taxon>
        <taxon>Pseudomonadati</taxon>
        <taxon>Pseudomonadota</taxon>
        <taxon>Gammaproteobacteria</taxon>
        <taxon>Oceanospirillales</taxon>
        <taxon>Halomonadaceae</taxon>
        <taxon>Kushneria</taxon>
    </lineage>
</organism>
<dbReference type="EMBL" id="CP021358">
    <property type="protein sequence ID" value="ART63168.1"/>
    <property type="molecule type" value="Genomic_DNA"/>
</dbReference>
<keyword evidence="2" id="KW-1185">Reference proteome</keyword>
<evidence type="ECO:0000313" key="1">
    <source>
        <dbReference type="EMBL" id="ART63168.1"/>
    </source>
</evidence>
<gene>
    <name evidence="1" type="ORF">B9H00_08970</name>
</gene>
<sequence>MAIIQAVFQSSQGNSNLQELRKDAEASFHVLEVYEFSFLGLSVIGLKFEMNELSIDYFIKELSMLKEKYCVFQLSLNRVFNEKHEPRVEC</sequence>
<reference evidence="1 2" key="1">
    <citation type="submission" date="2017-05" db="EMBL/GenBank/DDBJ databases">
        <authorList>
            <person name="Song R."/>
            <person name="Chenine A.L."/>
            <person name="Ruprecht R.M."/>
        </authorList>
    </citation>
    <scope>NUCLEOTIDE SEQUENCE [LARGE SCALE GENOMIC DNA]</scope>
    <source>
        <strain evidence="1">SW32</strain>
    </source>
</reference>
<accession>A0A240UNW2</accession>
<dbReference type="Proteomes" id="UP000194457">
    <property type="component" value="Chromosome"/>
</dbReference>
<name>A0A240UNW2_9GAMM</name>